<dbReference type="EMBL" id="CAVMJV010000003">
    <property type="protein sequence ID" value="CAK5017201.1"/>
    <property type="molecule type" value="Genomic_DNA"/>
</dbReference>
<evidence type="ECO:0000313" key="2">
    <source>
        <dbReference type="Proteomes" id="UP001497535"/>
    </source>
</evidence>
<name>A0ACB0XTQ3_MELEN</name>
<sequence>MSTIPVFDGFQIYPTQSKNYSIEQLSQQLPQLFSNKNDRVAQFDEQLELIWFGYAFF</sequence>
<keyword evidence="2" id="KW-1185">Reference proteome</keyword>
<protein>
    <submittedName>
        <fullName evidence="1">Uncharacterized protein</fullName>
    </submittedName>
</protein>
<proteinExistence type="predicted"/>
<comment type="caution">
    <text evidence="1">The sequence shown here is derived from an EMBL/GenBank/DDBJ whole genome shotgun (WGS) entry which is preliminary data.</text>
</comment>
<reference evidence="1" key="1">
    <citation type="submission" date="2023-11" db="EMBL/GenBank/DDBJ databases">
        <authorList>
            <person name="Poullet M."/>
        </authorList>
    </citation>
    <scope>NUCLEOTIDE SEQUENCE</scope>
    <source>
        <strain evidence="1">E1834</strain>
    </source>
</reference>
<accession>A0ACB0XTQ3</accession>
<dbReference type="Proteomes" id="UP001497535">
    <property type="component" value="Unassembled WGS sequence"/>
</dbReference>
<organism evidence="1 2">
    <name type="scientific">Meloidogyne enterolobii</name>
    <name type="common">Root-knot nematode worm</name>
    <name type="synonym">Meloidogyne mayaguensis</name>
    <dbReference type="NCBI Taxonomy" id="390850"/>
    <lineage>
        <taxon>Eukaryota</taxon>
        <taxon>Metazoa</taxon>
        <taxon>Ecdysozoa</taxon>
        <taxon>Nematoda</taxon>
        <taxon>Chromadorea</taxon>
        <taxon>Rhabditida</taxon>
        <taxon>Tylenchina</taxon>
        <taxon>Tylenchomorpha</taxon>
        <taxon>Tylenchoidea</taxon>
        <taxon>Meloidogynidae</taxon>
        <taxon>Meloidogyninae</taxon>
        <taxon>Meloidogyne</taxon>
    </lineage>
</organism>
<evidence type="ECO:0000313" key="1">
    <source>
        <dbReference type="EMBL" id="CAK5017201.1"/>
    </source>
</evidence>
<gene>
    <name evidence="1" type="ORF">MENTE1834_LOCUS3452</name>
</gene>